<evidence type="ECO:0008006" key="9">
    <source>
        <dbReference type="Google" id="ProtNLM"/>
    </source>
</evidence>
<comment type="subcellular location">
    <subcellularLocation>
        <location evidence="1">Membrane</location>
        <topology evidence="1">Multi-pass membrane protein</topology>
    </subcellularLocation>
</comment>
<dbReference type="EMBL" id="JAHRHY010000003">
    <property type="protein sequence ID" value="KAG9070565.1"/>
    <property type="molecule type" value="Genomic_DNA"/>
</dbReference>
<evidence type="ECO:0000256" key="6">
    <source>
        <dbReference type="SAM" id="Phobius"/>
    </source>
</evidence>
<feature type="transmembrane region" description="Helical" evidence="6">
    <location>
        <begin position="238"/>
        <end position="258"/>
    </location>
</feature>
<keyword evidence="2 6" id="KW-0812">Transmembrane</keyword>
<evidence type="ECO:0000313" key="7">
    <source>
        <dbReference type="EMBL" id="KAG9070565.1"/>
    </source>
</evidence>
<keyword evidence="4 6" id="KW-0472">Membrane</keyword>
<feature type="region of interest" description="Disordered" evidence="5">
    <location>
        <begin position="546"/>
        <end position="643"/>
    </location>
</feature>
<feature type="compositionally biased region" description="Polar residues" evidence="5">
    <location>
        <begin position="710"/>
        <end position="737"/>
    </location>
</feature>
<evidence type="ECO:0000313" key="8">
    <source>
        <dbReference type="Proteomes" id="UP000707451"/>
    </source>
</evidence>
<dbReference type="GO" id="GO:0016020">
    <property type="term" value="C:membrane"/>
    <property type="evidence" value="ECO:0007669"/>
    <property type="project" value="UniProtKB-SubCell"/>
</dbReference>
<keyword evidence="3 6" id="KW-1133">Transmembrane helix</keyword>
<keyword evidence="8" id="KW-1185">Reference proteome</keyword>
<feature type="transmembrane region" description="Helical" evidence="6">
    <location>
        <begin position="34"/>
        <end position="53"/>
    </location>
</feature>
<dbReference type="AlphaFoldDB" id="A0A9P7Y097"/>
<protein>
    <recommendedName>
        <fullName evidence="9">DUF803-domain-containing protein</fullName>
    </recommendedName>
</protein>
<evidence type="ECO:0000256" key="1">
    <source>
        <dbReference type="ARBA" id="ARBA00004141"/>
    </source>
</evidence>
<name>A0A9P7Y097_9FUNG</name>
<reference evidence="7" key="1">
    <citation type="submission" date="2021-06" db="EMBL/GenBank/DDBJ databases">
        <title>Genome Sequence of Mortierella hyaline Strain SCG-10, a Cold-Adapted, Nitrate-Reducing Fungus Isolated from Soil in Minnesota, USA.</title>
        <authorList>
            <person name="Aldossari N."/>
        </authorList>
    </citation>
    <scope>NUCLEOTIDE SEQUENCE</scope>
    <source>
        <strain evidence="7">SCG-10</strain>
    </source>
</reference>
<feature type="transmembrane region" description="Helical" evidence="6">
    <location>
        <begin position="74"/>
        <end position="98"/>
    </location>
</feature>
<organism evidence="7 8">
    <name type="scientific">Linnemannia hyalina</name>
    <dbReference type="NCBI Taxonomy" id="64524"/>
    <lineage>
        <taxon>Eukaryota</taxon>
        <taxon>Fungi</taxon>
        <taxon>Fungi incertae sedis</taxon>
        <taxon>Mucoromycota</taxon>
        <taxon>Mortierellomycotina</taxon>
        <taxon>Mortierellomycetes</taxon>
        <taxon>Mortierellales</taxon>
        <taxon>Mortierellaceae</taxon>
        <taxon>Linnemannia</taxon>
    </lineage>
</organism>
<dbReference type="Proteomes" id="UP000707451">
    <property type="component" value="Unassembled WGS sequence"/>
</dbReference>
<sequence length="909" mass="95812">MSYYSNYNSSEAPSGALPMLNTGDAPTASDSSKIIGLSLAIGSGLLIGSSFVFKKKGLINCTKDGMLAGEGHAYLKSVMWWTGMLMMVVGEVCNFVAYAFVQPILVTPLGALSVVICAILSSIFLRERLNLQGKVGCAQCIVGATIIVFHAPEQASVKTIQEFKHLMIQPGFLSWMALIIIASLVLIIKAGPRWGKEHMMVYIGVCSLIGSLSVVSTQGLGAAIVHNISTGEAQFDNWFIYFVIVFMVVTLLTEINYLNKALNLFNTAMVTPTYYVTFTSTTIITSAILYQGFNATVTAIITVCLGFLVICGGVLLLQTSKPVVPLHMPGSSAASIIGTISYDDIEPTAADMRASPFSSIRRITRDLRQPSIIGTIGGGGVGATGNHSVFQSSPLNPRAESLLQRKRAASNAALRSRPQSIVSGHHHLAIPGGAGTGSVAGGATAFYPSTTGAYSTMVMGPNGSQIRLQLCEIVVSDDKNETNRYQVYRPVPPHGDLTSAAPHALNEKGGDHIQYQQQQQHLRPRANSTGFKFPFLAPRGSLLADSRSSSIRFTDNPTRSSIDESPNEKDEEQSTPSLPKHSSPISGSLFMPPKLAVSPPTPNLSTNAATFSPPPPSPVDASDPDDASQPAGAAAVVGGGGVPKPPLSAPMVVGGSFFTRPKFRSPSTASGDIMEMNDPGHAGRSVVVTIEPVQQQPLFSLYVPPPPSHLHQTPKPNLSIINSTSFTGTTSNASDASHQGHGHQKEGSTRPSDILTAAEGTDSHEDDKDGDDKDDKSTLTPVAVSTDSDPVTTATSKPKRGFFGKIFSKSPPKPATALNTTTDNLAPESGSGSGSVSASGSEEPLSTTPNSPTTSATPLVSSSTTPDNAEATLPSSAHPIVFSRTNHPTRISEGDEEEEEEEVHVPPRN</sequence>
<feature type="compositionally biased region" description="Low complexity" evidence="5">
    <location>
        <begin position="815"/>
        <end position="859"/>
    </location>
</feature>
<feature type="compositionally biased region" description="Low complexity" evidence="5">
    <location>
        <begin position="627"/>
        <end position="636"/>
    </location>
</feature>
<feature type="transmembrane region" description="Helical" evidence="6">
    <location>
        <begin position="270"/>
        <end position="290"/>
    </location>
</feature>
<comment type="caution">
    <text evidence="7">The sequence shown here is derived from an EMBL/GenBank/DDBJ whole genome shotgun (WGS) entry which is preliminary data.</text>
</comment>
<dbReference type="InterPro" id="IPR008521">
    <property type="entry name" value="Mg_trans_NIPA"/>
</dbReference>
<evidence type="ECO:0000256" key="4">
    <source>
        <dbReference type="ARBA" id="ARBA00023136"/>
    </source>
</evidence>
<evidence type="ECO:0000256" key="5">
    <source>
        <dbReference type="SAM" id="MobiDB-lite"/>
    </source>
</evidence>
<proteinExistence type="predicted"/>
<feature type="compositionally biased region" description="Polar residues" evidence="5">
    <location>
        <begin position="778"/>
        <end position="796"/>
    </location>
</feature>
<dbReference type="Pfam" id="PF05653">
    <property type="entry name" value="Mg_trans_NIPA"/>
    <property type="match status" value="1"/>
</dbReference>
<dbReference type="InterPro" id="IPR037185">
    <property type="entry name" value="EmrE-like"/>
</dbReference>
<feature type="region of interest" description="Disordered" evidence="5">
    <location>
        <begin position="703"/>
        <end position="909"/>
    </location>
</feature>
<feature type="transmembrane region" description="Helical" evidence="6">
    <location>
        <begin position="200"/>
        <end position="226"/>
    </location>
</feature>
<dbReference type="PANTHER" id="PTHR12570:SF92">
    <property type="entry name" value="SPICHTHYIN, ISOFORM B"/>
    <property type="match status" value="1"/>
</dbReference>
<feature type="transmembrane region" description="Helical" evidence="6">
    <location>
        <begin position="296"/>
        <end position="317"/>
    </location>
</feature>
<feature type="compositionally biased region" description="Polar residues" evidence="5">
    <location>
        <begin position="546"/>
        <end position="564"/>
    </location>
</feature>
<feature type="compositionally biased region" description="Basic and acidic residues" evidence="5">
    <location>
        <begin position="761"/>
        <end position="777"/>
    </location>
</feature>
<feature type="transmembrane region" description="Helical" evidence="6">
    <location>
        <begin position="172"/>
        <end position="188"/>
    </location>
</feature>
<evidence type="ECO:0000256" key="3">
    <source>
        <dbReference type="ARBA" id="ARBA00022989"/>
    </source>
</evidence>
<gene>
    <name evidence="7" type="ORF">KI688_008103</name>
</gene>
<dbReference type="SUPFAM" id="SSF103481">
    <property type="entry name" value="Multidrug resistance efflux transporter EmrE"/>
    <property type="match status" value="1"/>
</dbReference>
<evidence type="ECO:0000256" key="2">
    <source>
        <dbReference type="ARBA" id="ARBA00022692"/>
    </source>
</evidence>
<feature type="transmembrane region" description="Helical" evidence="6">
    <location>
        <begin position="104"/>
        <end position="123"/>
    </location>
</feature>
<dbReference type="GO" id="GO:0015095">
    <property type="term" value="F:magnesium ion transmembrane transporter activity"/>
    <property type="evidence" value="ECO:0007669"/>
    <property type="project" value="InterPro"/>
</dbReference>
<dbReference type="PANTHER" id="PTHR12570">
    <property type="match status" value="1"/>
</dbReference>
<accession>A0A9P7Y097</accession>
<dbReference type="OrthoDB" id="6428174at2759"/>